<reference evidence="6 7" key="1">
    <citation type="journal article" date="2015" name="Genome Biol. Evol.">
        <title>Comparative Genomics of a Bacterivorous Green Alga Reveals Evolutionary Causalities and Consequences of Phago-Mixotrophic Mode of Nutrition.</title>
        <authorList>
            <person name="Burns J.A."/>
            <person name="Paasch A."/>
            <person name="Narechania A."/>
            <person name="Kim E."/>
        </authorList>
    </citation>
    <scope>NUCLEOTIDE SEQUENCE [LARGE SCALE GENOMIC DNA]</scope>
    <source>
        <strain evidence="6 7">PLY_AMNH</strain>
    </source>
</reference>
<dbReference type="AlphaFoldDB" id="A0AAE0BK96"/>
<comment type="caution">
    <text evidence="6">The sequence shown here is derived from an EMBL/GenBank/DDBJ whole genome shotgun (WGS) entry which is preliminary data.</text>
</comment>
<dbReference type="InterPro" id="IPR036521">
    <property type="entry name" value="SRP19-like_sf"/>
</dbReference>
<evidence type="ECO:0000256" key="2">
    <source>
        <dbReference type="ARBA" id="ARBA00022490"/>
    </source>
</evidence>
<organism evidence="6 7">
    <name type="scientific">Cymbomonas tetramitiformis</name>
    <dbReference type="NCBI Taxonomy" id="36881"/>
    <lineage>
        <taxon>Eukaryota</taxon>
        <taxon>Viridiplantae</taxon>
        <taxon>Chlorophyta</taxon>
        <taxon>Pyramimonadophyceae</taxon>
        <taxon>Pyramimonadales</taxon>
        <taxon>Pyramimonadaceae</taxon>
        <taxon>Cymbomonas</taxon>
    </lineage>
</organism>
<dbReference type="SUPFAM" id="SSF69695">
    <property type="entry name" value="SRP19"/>
    <property type="match status" value="1"/>
</dbReference>
<dbReference type="InterPro" id="IPR002778">
    <property type="entry name" value="Signal_recog_particle_SRP19"/>
</dbReference>
<dbReference type="PANTHER" id="PTHR17453:SF0">
    <property type="entry name" value="SIGNAL RECOGNITION PARTICLE 19 KDA PROTEIN"/>
    <property type="match status" value="1"/>
</dbReference>
<keyword evidence="2" id="KW-0963">Cytoplasm</keyword>
<sequence>MEHQHDKRVVIYTSYLNSKLTVKEGRRIPKDLATENPHPLEIYESCATLKLNAELEDKCYSRDYLQRGRVRVQIKDDAGNPINPDIPTRRSLLIEVAKLVPTTQARKKIGSQSADPVGLPKLPDKKDEPAPKAAAGSSKKSGKKKK</sequence>
<protein>
    <recommendedName>
        <fullName evidence="8">Signal recognition particle 19 kDa protein</fullName>
    </recommendedName>
</protein>
<comment type="subcellular location">
    <subcellularLocation>
        <location evidence="1">Cytoplasm</location>
    </subcellularLocation>
</comment>
<dbReference type="PANTHER" id="PTHR17453">
    <property type="entry name" value="SIGNAL RECOGNITION PARTICLE 19 KD PROTEIN"/>
    <property type="match status" value="1"/>
</dbReference>
<dbReference type="Pfam" id="PF01922">
    <property type="entry name" value="SRP19"/>
    <property type="match status" value="1"/>
</dbReference>
<dbReference type="EMBL" id="LGRX02034322">
    <property type="protein sequence ID" value="KAK3238138.1"/>
    <property type="molecule type" value="Genomic_DNA"/>
</dbReference>
<evidence type="ECO:0000313" key="7">
    <source>
        <dbReference type="Proteomes" id="UP001190700"/>
    </source>
</evidence>
<gene>
    <name evidence="6" type="ORF">CYMTET_51830</name>
</gene>
<dbReference type="Proteomes" id="UP001190700">
    <property type="component" value="Unassembled WGS sequence"/>
</dbReference>
<feature type="region of interest" description="Disordered" evidence="5">
    <location>
        <begin position="104"/>
        <end position="146"/>
    </location>
</feature>
<dbReference type="GO" id="GO:0005786">
    <property type="term" value="C:signal recognition particle, endoplasmic reticulum targeting"/>
    <property type="evidence" value="ECO:0007669"/>
    <property type="project" value="UniProtKB-KW"/>
</dbReference>
<dbReference type="GO" id="GO:0006617">
    <property type="term" value="P:SRP-dependent cotranslational protein targeting to membrane, signal sequence recognition"/>
    <property type="evidence" value="ECO:0007669"/>
    <property type="project" value="TreeGrafter"/>
</dbReference>
<keyword evidence="4" id="KW-0687">Ribonucleoprotein</keyword>
<keyword evidence="7" id="KW-1185">Reference proteome</keyword>
<proteinExistence type="predicted"/>
<name>A0AAE0BK96_9CHLO</name>
<evidence type="ECO:0000256" key="5">
    <source>
        <dbReference type="SAM" id="MobiDB-lite"/>
    </source>
</evidence>
<evidence type="ECO:0008006" key="8">
    <source>
        <dbReference type="Google" id="ProtNLM"/>
    </source>
</evidence>
<keyword evidence="3" id="KW-0733">Signal recognition particle</keyword>
<evidence type="ECO:0000256" key="4">
    <source>
        <dbReference type="ARBA" id="ARBA00023274"/>
    </source>
</evidence>
<dbReference type="Gene3D" id="3.30.56.30">
    <property type="entry name" value="Signal recognition particle, SRP19-like subunit"/>
    <property type="match status" value="1"/>
</dbReference>
<dbReference type="GO" id="GO:0008312">
    <property type="term" value="F:7S RNA binding"/>
    <property type="evidence" value="ECO:0007669"/>
    <property type="project" value="InterPro"/>
</dbReference>
<evidence type="ECO:0000256" key="1">
    <source>
        <dbReference type="ARBA" id="ARBA00004496"/>
    </source>
</evidence>
<accession>A0AAE0BK96</accession>
<evidence type="ECO:0000256" key="3">
    <source>
        <dbReference type="ARBA" id="ARBA00023135"/>
    </source>
</evidence>
<evidence type="ECO:0000313" key="6">
    <source>
        <dbReference type="EMBL" id="KAK3238138.1"/>
    </source>
</evidence>